<proteinExistence type="predicted"/>
<evidence type="ECO:0008006" key="4">
    <source>
        <dbReference type="Google" id="ProtNLM"/>
    </source>
</evidence>
<dbReference type="EMBL" id="CAJJDM010000020">
    <property type="protein sequence ID" value="CAD8054713.1"/>
    <property type="molecule type" value="Genomic_DNA"/>
</dbReference>
<reference evidence="2" key="1">
    <citation type="submission" date="2021-01" db="EMBL/GenBank/DDBJ databases">
        <authorList>
            <consortium name="Genoscope - CEA"/>
            <person name="William W."/>
        </authorList>
    </citation>
    <scope>NUCLEOTIDE SEQUENCE</scope>
</reference>
<accession>A0A8S1KKM4</accession>
<dbReference type="AlphaFoldDB" id="A0A8S1KKM4"/>
<sequence>MQFNYQQFLNQEQQNNTLLINPYYNSQDYKLLVIYGQEIIFKTFNRLLQLLKTFLSDEKESKKQLILNLFIGIGIPIMIILILLSALQMILLKQMVRRIMLSLTFLPTFKFQDKIVLFLIKAILKI</sequence>
<evidence type="ECO:0000313" key="3">
    <source>
        <dbReference type="Proteomes" id="UP000688137"/>
    </source>
</evidence>
<keyword evidence="1" id="KW-0812">Transmembrane</keyword>
<protein>
    <recommendedName>
        <fullName evidence="4">Transmembrane protein</fullName>
    </recommendedName>
</protein>
<evidence type="ECO:0000256" key="1">
    <source>
        <dbReference type="SAM" id="Phobius"/>
    </source>
</evidence>
<keyword evidence="3" id="KW-1185">Reference proteome</keyword>
<gene>
    <name evidence="2" type="ORF">PPRIM_AZ9-3.1.T0220170</name>
</gene>
<name>A0A8S1KKM4_PARPR</name>
<feature type="transmembrane region" description="Helical" evidence="1">
    <location>
        <begin position="65"/>
        <end position="92"/>
    </location>
</feature>
<dbReference type="Proteomes" id="UP000688137">
    <property type="component" value="Unassembled WGS sequence"/>
</dbReference>
<comment type="caution">
    <text evidence="2">The sequence shown here is derived from an EMBL/GenBank/DDBJ whole genome shotgun (WGS) entry which is preliminary data.</text>
</comment>
<organism evidence="2 3">
    <name type="scientific">Paramecium primaurelia</name>
    <dbReference type="NCBI Taxonomy" id="5886"/>
    <lineage>
        <taxon>Eukaryota</taxon>
        <taxon>Sar</taxon>
        <taxon>Alveolata</taxon>
        <taxon>Ciliophora</taxon>
        <taxon>Intramacronucleata</taxon>
        <taxon>Oligohymenophorea</taxon>
        <taxon>Peniculida</taxon>
        <taxon>Parameciidae</taxon>
        <taxon>Paramecium</taxon>
    </lineage>
</organism>
<keyword evidence="1" id="KW-0472">Membrane</keyword>
<keyword evidence="1" id="KW-1133">Transmembrane helix</keyword>
<evidence type="ECO:0000313" key="2">
    <source>
        <dbReference type="EMBL" id="CAD8054713.1"/>
    </source>
</evidence>